<dbReference type="EMBL" id="OU503040">
    <property type="protein sequence ID" value="CAI9761355.1"/>
    <property type="molecule type" value="Genomic_DNA"/>
</dbReference>
<evidence type="ECO:0000256" key="1">
    <source>
        <dbReference type="ARBA" id="ARBA00022729"/>
    </source>
</evidence>
<evidence type="ECO:0000313" key="5">
    <source>
        <dbReference type="EMBL" id="CAI9761355.1"/>
    </source>
</evidence>
<reference evidence="5" key="1">
    <citation type="submission" date="2023-05" db="EMBL/GenBank/DDBJ databases">
        <authorList>
            <person name="Huff M."/>
        </authorList>
    </citation>
    <scope>NUCLEOTIDE SEQUENCE</scope>
</reference>
<dbReference type="AlphaFoldDB" id="A0AAD1Z4X8"/>
<feature type="signal peptide" evidence="3">
    <location>
        <begin position="1"/>
        <end position="24"/>
    </location>
</feature>
<feature type="domain" description="Bulb-type lectin" evidence="4">
    <location>
        <begin position="71"/>
        <end position="141"/>
    </location>
</feature>
<dbReference type="SUPFAM" id="SSF51110">
    <property type="entry name" value="alpha-D-mannose-specific plant lectins"/>
    <property type="match status" value="1"/>
</dbReference>
<dbReference type="PANTHER" id="PTHR47976:SF15">
    <property type="entry name" value="G-TYPE LECTIN S-RECEPTOR-LIKE SERINE_THREONINE-PROTEIN KINASE RLK1"/>
    <property type="match status" value="1"/>
</dbReference>
<gene>
    <name evidence="5" type="ORF">FPE_LOCUS8785</name>
</gene>
<evidence type="ECO:0000256" key="2">
    <source>
        <dbReference type="ARBA" id="ARBA00023180"/>
    </source>
</evidence>
<keyword evidence="6" id="KW-1185">Reference proteome</keyword>
<name>A0AAD1Z4X8_9LAMI</name>
<dbReference type="InterPro" id="IPR001480">
    <property type="entry name" value="Bulb-type_lectin_dom"/>
</dbReference>
<dbReference type="Gene3D" id="2.90.10.10">
    <property type="entry name" value="Bulb-type lectin domain"/>
    <property type="match status" value="2"/>
</dbReference>
<organism evidence="5 6">
    <name type="scientific">Fraxinus pennsylvanica</name>
    <dbReference type="NCBI Taxonomy" id="56036"/>
    <lineage>
        <taxon>Eukaryota</taxon>
        <taxon>Viridiplantae</taxon>
        <taxon>Streptophyta</taxon>
        <taxon>Embryophyta</taxon>
        <taxon>Tracheophyta</taxon>
        <taxon>Spermatophyta</taxon>
        <taxon>Magnoliopsida</taxon>
        <taxon>eudicotyledons</taxon>
        <taxon>Gunneridae</taxon>
        <taxon>Pentapetalae</taxon>
        <taxon>asterids</taxon>
        <taxon>lamiids</taxon>
        <taxon>Lamiales</taxon>
        <taxon>Oleaceae</taxon>
        <taxon>Oleeae</taxon>
        <taxon>Fraxinus</taxon>
    </lineage>
</organism>
<dbReference type="Pfam" id="PF01453">
    <property type="entry name" value="B_lectin"/>
    <property type="match status" value="1"/>
</dbReference>
<keyword evidence="2" id="KW-0325">Glycoprotein</keyword>
<keyword evidence="1 3" id="KW-0732">Signal</keyword>
<protein>
    <recommendedName>
        <fullName evidence="4">Bulb-type lectin domain-containing protein</fullName>
    </recommendedName>
</protein>
<evidence type="ECO:0000313" key="6">
    <source>
        <dbReference type="Proteomes" id="UP000834106"/>
    </source>
</evidence>
<dbReference type="PANTHER" id="PTHR47976">
    <property type="entry name" value="G-TYPE LECTIN S-RECEPTOR-LIKE SERINE/THREONINE-PROTEIN KINASE SD2-5"/>
    <property type="match status" value="1"/>
</dbReference>
<evidence type="ECO:0000256" key="3">
    <source>
        <dbReference type="SAM" id="SignalP"/>
    </source>
</evidence>
<proteinExistence type="predicted"/>
<sequence>MAYALFNFIFIFLIIFLLPLCTFSQNSGNISVGTSLVATERSAPWLSPSGDFAFGFQKLQNSDMFQLAIWVEIDAQSGLVLRDPQGRLLWSTGNIVGDVSHGFMNDTGNFVLVRSDSVSIWESFKDPSDTVLPTQIIAINGTLVSRKSETNFTRGRFYLRMLSGGNLVLNTRSVPMNSDFDDEYYNSQTSDPANASNSGYQLVFSERGRLYVLRRNGEQNALTTKRSIPTTSDHYFRATLDFDGVFRQYYYPKSFSGDPGWTVAEYWPLNICTNIDGDKGSGACGYNSVCRLDNGTPICECPRGYILSDPSNSFSDCNPPFIPSCGEDDQRGSAEDVSIVHVLLKLTYWGIFVFSSRVVDAHLGKPSPSPNAVSCVKGIASGVIRRNYRHLLSPTACSRYRFPTILQHSLLRESLFSSAQLNWCILNLCHLKK</sequence>
<dbReference type="InterPro" id="IPR051343">
    <property type="entry name" value="G-type_lectin_kinases/EP1-like"/>
</dbReference>
<dbReference type="InterPro" id="IPR036426">
    <property type="entry name" value="Bulb-type_lectin_dom_sf"/>
</dbReference>
<accession>A0AAD1Z4X8</accession>
<evidence type="ECO:0000259" key="4">
    <source>
        <dbReference type="Pfam" id="PF01453"/>
    </source>
</evidence>
<feature type="chain" id="PRO_5042162982" description="Bulb-type lectin domain-containing protein" evidence="3">
    <location>
        <begin position="25"/>
        <end position="433"/>
    </location>
</feature>
<dbReference type="Proteomes" id="UP000834106">
    <property type="component" value="Chromosome 5"/>
</dbReference>